<evidence type="ECO:0000256" key="1">
    <source>
        <dbReference type="ARBA" id="ARBA00001974"/>
    </source>
</evidence>
<keyword evidence="6" id="KW-0560">Oxidoreductase</keyword>
<keyword evidence="4" id="KW-0285">Flavoprotein</keyword>
<proteinExistence type="inferred from homology"/>
<comment type="cofactor">
    <cofactor evidence="1">
        <name>FAD</name>
        <dbReference type="ChEBI" id="CHEBI:57692"/>
    </cofactor>
</comment>
<evidence type="ECO:0000256" key="7">
    <source>
        <dbReference type="RuleBase" id="RU004254"/>
    </source>
</evidence>
<sequence length="257" mass="29093">MVNSLAEANPLFISITWRANKASSNISSARAVRDVCRQEVLLNMSCTGIPKWQTLVYLRLARQAALYNIFALRGDMAQTHDPPFNFNALDMVDWVRQEYSKADCVTIGIAGYPESHPLSANQTADLMHLKPTSIHQFCERCRAAGIHQPIIPGILLFRSFEMVKRLSRTANVHIPANILHTLDLIQDDQQTINNYSLYLAVTLCRRLLTELDPCIHIFTLNQPQLSGILLRTLGFWIKLDVAIESRILCLAKSFRDC</sequence>
<comment type="similarity">
    <text evidence="3">Belongs to the methylenetetrahydrofolate reductase family.</text>
</comment>
<comment type="pathway">
    <text evidence="2 7">One-carbon metabolism; tetrahydrofolate interconversion.</text>
</comment>
<dbReference type="Proteomes" id="UP000887574">
    <property type="component" value="Unplaced"/>
</dbReference>
<accession>A0A915DME6</accession>
<evidence type="ECO:0000256" key="4">
    <source>
        <dbReference type="ARBA" id="ARBA00022630"/>
    </source>
</evidence>
<dbReference type="PANTHER" id="PTHR45754">
    <property type="entry name" value="METHYLENETETRAHYDROFOLATE REDUCTASE"/>
    <property type="match status" value="1"/>
</dbReference>
<dbReference type="InterPro" id="IPR003171">
    <property type="entry name" value="Mehydrof_redctse-like"/>
</dbReference>
<dbReference type="GO" id="GO:0004489">
    <property type="term" value="F:methylenetetrahydrofolate reductase [NAD(P)H] activity"/>
    <property type="evidence" value="ECO:0007669"/>
    <property type="project" value="InterPro"/>
</dbReference>
<dbReference type="Gene3D" id="3.20.20.220">
    <property type="match status" value="1"/>
</dbReference>
<evidence type="ECO:0000256" key="5">
    <source>
        <dbReference type="ARBA" id="ARBA00022827"/>
    </source>
</evidence>
<dbReference type="GO" id="GO:0005829">
    <property type="term" value="C:cytosol"/>
    <property type="evidence" value="ECO:0007669"/>
    <property type="project" value="TreeGrafter"/>
</dbReference>
<reference evidence="9" key="1">
    <citation type="submission" date="2022-11" db="UniProtKB">
        <authorList>
            <consortium name="WormBaseParasite"/>
        </authorList>
    </citation>
    <scope>IDENTIFICATION</scope>
</reference>
<evidence type="ECO:0000256" key="2">
    <source>
        <dbReference type="ARBA" id="ARBA00004777"/>
    </source>
</evidence>
<dbReference type="SUPFAM" id="SSF51730">
    <property type="entry name" value="FAD-linked oxidoreductase"/>
    <property type="match status" value="1"/>
</dbReference>
<dbReference type="PANTHER" id="PTHR45754:SF3">
    <property type="entry name" value="METHYLENETETRAHYDROFOLATE REDUCTASE (NADPH)"/>
    <property type="match status" value="1"/>
</dbReference>
<organism evidence="8 9">
    <name type="scientific">Ditylenchus dipsaci</name>
    <dbReference type="NCBI Taxonomy" id="166011"/>
    <lineage>
        <taxon>Eukaryota</taxon>
        <taxon>Metazoa</taxon>
        <taxon>Ecdysozoa</taxon>
        <taxon>Nematoda</taxon>
        <taxon>Chromadorea</taxon>
        <taxon>Rhabditida</taxon>
        <taxon>Tylenchina</taxon>
        <taxon>Tylenchomorpha</taxon>
        <taxon>Sphaerularioidea</taxon>
        <taxon>Anguinidae</taxon>
        <taxon>Anguininae</taxon>
        <taxon>Ditylenchus</taxon>
    </lineage>
</organism>
<evidence type="ECO:0000256" key="3">
    <source>
        <dbReference type="ARBA" id="ARBA00006743"/>
    </source>
</evidence>
<dbReference type="AlphaFoldDB" id="A0A915DME6"/>
<protein>
    <submittedName>
        <fullName evidence="9">Methylenetetrahydrofolate reductase (NAD(P)H)</fullName>
    </submittedName>
</protein>
<dbReference type="GO" id="GO:0009086">
    <property type="term" value="P:methionine biosynthetic process"/>
    <property type="evidence" value="ECO:0007669"/>
    <property type="project" value="TreeGrafter"/>
</dbReference>
<name>A0A915DME6_9BILA</name>
<keyword evidence="8" id="KW-1185">Reference proteome</keyword>
<dbReference type="WBParaSite" id="jg21014">
    <property type="protein sequence ID" value="jg21014"/>
    <property type="gene ID" value="jg21014"/>
</dbReference>
<evidence type="ECO:0000313" key="9">
    <source>
        <dbReference type="WBParaSite" id="jg21014"/>
    </source>
</evidence>
<keyword evidence="5" id="KW-0274">FAD</keyword>
<dbReference type="GO" id="GO:0071949">
    <property type="term" value="F:FAD binding"/>
    <property type="evidence" value="ECO:0007669"/>
    <property type="project" value="TreeGrafter"/>
</dbReference>
<evidence type="ECO:0000256" key="6">
    <source>
        <dbReference type="ARBA" id="ARBA00023002"/>
    </source>
</evidence>
<evidence type="ECO:0000313" key="8">
    <source>
        <dbReference type="Proteomes" id="UP000887574"/>
    </source>
</evidence>
<dbReference type="Pfam" id="PF02219">
    <property type="entry name" value="MTHFR"/>
    <property type="match status" value="2"/>
</dbReference>
<dbReference type="InterPro" id="IPR029041">
    <property type="entry name" value="FAD-linked_oxidoreductase-like"/>
</dbReference>
<dbReference type="GO" id="GO:0035999">
    <property type="term" value="P:tetrahydrofolate interconversion"/>
    <property type="evidence" value="ECO:0007669"/>
    <property type="project" value="TreeGrafter"/>
</dbReference>
<dbReference type="CDD" id="cd00537">
    <property type="entry name" value="MTHFR"/>
    <property type="match status" value="1"/>
</dbReference>